<evidence type="ECO:0000259" key="9">
    <source>
        <dbReference type="Pfam" id="PF05168"/>
    </source>
</evidence>
<dbReference type="Pfam" id="PF05168">
    <property type="entry name" value="HEPN"/>
    <property type="match status" value="1"/>
</dbReference>
<reference evidence="10" key="1">
    <citation type="submission" date="2021-01" db="EMBL/GenBank/DDBJ databases">
        <title>Fulvivirga kasyanovii gen. nov., sp nov., a novel member of the phylum Bacteroidetes isolated from seawater in a mussel farm.</title>
        <authorList>
            <person name="Zhao L.-H."/>
            <person name="Wang Z.-J."/>
        </authorList>
    </citation>
    <scope>NUCLEOTIDE SEQUENCE</scope>
    <source>
        <strain evidence="10">2943</strain>
    </source>
</reference>
<dbReference type="PANTHER" id="PTHR32439:SF9">
    <property type="entry name" value="BLR3264 PROTEIN"/>
    <property type="match status" value="1"/>
</dbReference>
<dbReference type="RefSeq" id="WP_202244415.1">
    <property type="nucleotide sequence ID" value="NZ_JAESIY010000005.1"/>
</dbReference>
<dbReference type="InterPro" id="IPR005117">
    <property type="entry name" value="NiRdtase/SiRdtase_haem-b_fer"/>
</dbReference>
<feature type="domain" description="HEPN" evidence="9">
    <location>
        <begin position="586"/>
        <end position="644"/>
    </location>
</feature>
<keyword evidence="1" id="KW-0004">4Fe-4S</keyword>
<dbReference type="Pfam" id="PF03460">
    <property type="entry name" value="NIR_SIR_ferr"/>
    <property type="match status" value="2"/>
</dbReference>
<proteinExistence type="predicted"/>
<accession>A0A937F9X6</accession>
<comment type="caution">
    <text evidence="10">The sequence shown here is derived from an EMBL/GenBank/DDBJ whole genome shotgun (WGS) entry which is preliminary data.</text>
</comment>
<dbReference type="PANTHER" id="PTHR32439">
    <property type="entry name" value="FERREDOXIN--NITRITE REDUCTASE, CHLOROPLASTIC"/>
    <property type="match status" value="1"/>
</dbReference>
<evidence type="ECO:0000313" key="10">
    <source>
        <dbReference type="EMBL" id="MBL3656628.1"/>
    </source>
</evidence>
<keyword evidence="5" id="KW-0408">Iron</keyword>
<evidence type="ECO:0000256" key="3">
    <source>
        <dbReference type="ARBA" id="ARBA00022723"/>
    </source>
</evidence>
<protein>
    <submittedName>
        <fullName evidence="10">HEPN domain-containing protein</fullName>
    </submittedName>
</protein>
<dbReference type="GO" id="GO:0051539">
    <property type="term" value="F:4 iron, 4 sulfur cluster binding"/>
    <property type="evidence" value="ECO:0007669"/>
    <property type="project" value="UniProtKB-KW"/>
</dbReference>
<evidence type="ECO:0000256" key="1">
    <source>
        <dbReference type="ARBA" id="ARBA00022485"/>
    </source>
</evidence>
<feature type="domain" description="Nitrite/Sulfite reductase ferredoxin-like" evidence="8">
    <location>
        <begin position="47"/>
        <end position="113"/>
    </location>
</feature>
<dbReference type="Gene3D" id="3.30.413.10">
    <property type="entry name" value="Sulfite Reductase Hemoprotein, domain 1"/>
    <property type="match status" value="2"/>
</dbReference>
<dbReference type="InterPro" id="IPR036136">
    <property type="entry name" value="Nit/Sulf_reduc_fer-like_dom_sf"/>
</dbReference>
<evidence type="ECO:0000313" key="11">
    <source>
        <dbReference type="Proteomes" id="UP000659388"/>
    </source>
</evidence>
<dbReference type="InterPro" id="IPR007842">
    <property type="entry name" value="HEPN_dom"/>
</dbReference>
<gene>
    <name evidence="10" type="ORF">JL102_10825</name>
</gene>
<dbReference type="GO" id="GO:0046872">
    <property type="term" value="F:metal ion binding"/>
    <property type="evidence" value="ECO:0007669"/>
    <property type="project" value="UniProtKB-KW"/>
</dbReference>
<dbReference type="GO" id="GO:0020037">
    <property type="term" value="F:heme binding"/>
    <property type="evidence" value="ECO:0007669"/>
    <property type="project" value="InterPro"/>
</dbReference>
<organism evidence="10 11">
    <name type="scientific">Fulvivirga sediminis</name>
    <dbReference type="NCBI Taxonomy" id="2803949"/>
    <lineage>
        <taxon>Bacteria</taxon>
        <taxon>Pseudomonadati</taxon>
        <taxon>Bacteroidota</taxon>
        <taxon>Cytophagia</taxon>
        <taxon>Cytophagales</taxon>
        <taxon>Fulvivirgaceae</taxon>
        <taxon>Fulvivirga</taxon>
    </lineage>
</organism>
<dbReference type="InterPro" id="IPR051329">
    <property type="entry name" value="NIR_SIR_4Fe-4S"/>
</dbReference>
<keyword evidence="3" id="KW-0479">Metal-binding</keyword>
<sequence length="711" mass="79977">MSVTFNDKISKIAQKDIKELENKISAFKGGEIDEERFKAFRLARGVYGQRQLGVQMFRIKLPYGKLTGEQLVRIAHLSEQYTNGNLHATTRQNIQLHYVHLEDTPEMWAKLEETGVTTKEACGNTVRTVTASDIAGIDPNEPFDVSPYADAVTQYFLRNPINQEMGRKIKMAFSSSEKDSALTYIHDFGFIPKIKDGNRGFKVVIGGGLGAQPFLAATAYEFLPEDKIIPLIEAGLRVFDRYGEREKRFKARMKFLIEEKRGLGLEKFLELTQEVQKSLANHSVPVEISEDRFIIPEEKALPVFAQPDETLYNEWLSTNVFEQKQKGFYAIKIKLPLGNIQAEAARQLVAKLNGYVADDFRISISQGIILKFARKEYLPYIYQVLSSLNLAQPGSDSIIDITACPGTDTCNLGVTNSTGIAEILEDLIYKEYNHLVKDSEIKIKISGCMNSCGQHMIANIGFHGSSIKHGELVIPALQVVIGGGVDETGKGFVADKVIKLPTKRIPDAVRSLLNDYEENGNEGEYFNDYYVRQGKKYFYDLLKSFANLETITNDDYKDWGETDNFIPEIGTGECAGVTYDMVGTIINDASERLEKAKQALEQGYYADSIYHSYSAQVIGAKALLLSKDVKCNTHIGIIKDFTTYFYENGEVDFGKTFEEKVLKINDNEPSEAFAKSYLEQADEFFSIVIAIRKKQLENGNLDKEVLNPYRA</sequence>
<dbReference type="Pfam" id="PF01077">
    <property type="entry name" value="NIR_SIR"/>
    <property type="match status" value="2"/>
</dbReference>
<feature type="domain" description="Nitrite/sulphite reductase 4Fe-4S" evidence="7">
    <location>
        <begin position="122"/>
        <end position="274"/>
    </location>
</feature>
<keyword evidence="2" id="KW-0349">Heme</keyword>
<dbReference type="GO" id="GO:0016491">
    <property type="term" value="F:oxidoreductase activity"/>
    <property type="evidence" value="ECO:0007669"/>
    <property type="project" value="UniProtKB-KW"/>
</dbReference>
<dbReference type="SUPFAM" id="SSF55124">
    <property type="entry name" value="Nitrite/Sulfite reductase N-terminal domain-like"/>
    <property type="match status" value="2"/>
</dbReference>
<dbReference type="Gene3D" id="3.90.480.10">
    <property type="entry name" value="Sulfite Reductase Hemoprotein,Domain 2"/>
    <property type="match status" value="1"/>
</dbReference>
<evidence type="ECO:0000256" key="4">
    <source>
        <dbReference type="ARBA" id="ARBA00023002"/>
    </source>
</evidence>
<dbReference type="SUPFAM" id="SSF56014">
    <property type="entry name" value="Nitrite and sulphite reductase 4Fe-4S domain-like"/>
    <property type="match status" value="2"/>
</dbReference>
<keyword evidence="4" id="KW-0560">Oxidoreductase</keyword>
<evidence type="ECO:0000256" key="6">
    <source>
        <dbReference type="ARBA" id="ARBA00023014"/>
    </source>
</evidence>
<evidence type="ECO:0000259" key="7">
    <source>
        <dbReference type="Pfam" id="PF01077"/>
    </source>
</evidence>
<keyword evidence="11" id="KW-1185">Reference proteome</keyword>
<dbReference type="Gene3D" id="1.20.120.330">
    <property type="entry name" value="Nucleotidyltransferases domain 2"/>
    <property type="match status" value="1"/>
</dbReference>
<evidence type="ECO:0000256" key="2">
    <source>
        <dbReference type="ARBA" id="ARBA00022617"/>
    </source>
</evidence>
<keyword evidence="6" id="KW-0411">Iron-sulfur</keyword>
<evidence type="ECO:0000259" key="8">
    <source>
        <dbReference type="Pfam" id="PF03460"/>
    </source>
</evidence>
<dbReference type="Proteomes" id="UP000659388">
    <property type="component" value="Unassembled WGS sequence"/>
</dbReference>
<dbReference type="InterPro" id="IPR006067">
    <property type="entry name" value="NO2/SO3_Rdtase_4Fe4S_dom"/>
</dbReference>
<dbReference type="AlphaFoldDB" id="A0A937F9X6"/>
<feature type="domain" description="Nitrite/Sulfite reductase ferredoxin-like" evidence="8">
    <location>
        <begin position="322"/>
        <end position="385"/>
    </location>
</feature>
<dbReference type="InterPro" id="IPR045854">
    <property type="entry name" value="NO2/SO3_Rdtase_4Fe4S_sf"/>
</dbReference>
<dbReference type="PRINTS" id="PR00397">
    <property type="entry name" value="SIROHAEM"/>
</dbReference>
<dbReference type="InterPro" id="IPR006066">
    <property type="entry name" value="NO2/SO3_Rdtase_FeS/sirohaem_BS"/>
</dbReference>
<name>A0A937F9X6_9BACT</name>
<feature type="domain" description="Nitrite/sulphite reductase 4Fe-4S" evidence="7">
    <location>
        <begin position="396"/>
        <end position="523"/>
    </location>
</feature>
<evidence type="ECO:0000256" key="5">
    <source>
        <dbReference type="ARBA" id="ARBA00023004"/>
    </source>
</evidence>
<dbReference type="EMBL" id="JAESIY010000005">
    <property type="protein sequence ID" value="MBL3656628.1"/>
    <property type="molecule type" value="Genomic_DNA"/>
</dbReference>